<evidence type="ECO:0000313" key="10">
    <source>
        <dbReference type="Proteomes" id="UP000001880"/>
    </source>
</evidence>
<dbReference type="HOGENOM" id="CLU_038813_0_0_7"/>
<dbReference type="PROSITE" id="PS51257">
    <property type="entry name" value="PROKAR_LIPOPROTEIN"/>
    <property type="match status" value="1"/>
</dbReference>
<evidence type="ECO:0000259" key="8">
    <source>
        <dbReference type="Pfam" id="PF02608"/>
    </source>
</evidence>
<dbReference type="RefSeq" id="WP_012831795.1">
    <property type="nucleotide sequence ID" value="NC_013440.1"/>
</dbReference>
<feature type="compositionally biased region" description="Low complexity" evidence="7">
    <location>
        <begin position="35"/>
        <end position="45"/>
    </location>
</feature>
<feature type="domain" description="ABC transporter substrate-binding protein PnrA-like" evidence="8">
    <location>
        <begin position="59"/>
        <end position="359"/>
    </location>
</feature>
<evidence type="ECO:0000256" key="1">
    <source>
        <dbReference type="ARBA" id="ARBA00004193"/>
    </source>
</evidence>
<evidence type="ECO:0000256" key="7">
    <source>
        <dbReference type="SAM" id="MobiDB-lite"/>
    </source>
</evidence>
<dbReference type="EMBL" id="CP001804">
    <property type="protein sequence ID" value="ACY19203.1"/>
    <property type="molecule type" value="Genomic_DNA"/>
</dbReference>
<keyword evidence="4" id="KW-0732">Signal</keyword>
<dbReference type="PANTHER" id="PTHR34296:SF2">
    <property type="entry name" value="ABC TRANSPORTER GUANOSINE-BINDING PROTEIN NUPN"/>
    <property type="match status" value="1"/>
</dbReference>
<dbReference type="Proteomes" id="UP000001880">
    <property type="component" value="Chromosome"/>
</dbReference>
<feature type="region of interest" description="Disordered" evidence="7">
    <location>
        <begin position="23"/>
        <end position="52"/>
    </location>
</feature>
<gene>
    <name evidence="9" type="ordered locus">Hoch_6739</name>
</gene>
<dbReference type="PANTHER" id="PTHR34296">
    <property type="entry name" value="TRANSCRIPTIONAL ACTIVATOR PROTEIN MED"/>
    <property type="match status" value="1"/>
</dbReference>
<dbReference type="SUPFAM" id="SSF53822">
    <property type="entry name" value="Periplasmic binding protein-like I"/>
    <property type="match status" value="1"/>
</dbReference>
<dbReference type="AlphaFoldDB" id="D0LT67"/>
<evidence type="ECO:0000313" key="9">
    <source>
        <dbReference type="EMBL" id="ACY19203.1"/>
    </source>
</evidence>
<dbReference type="eggNOG" id="COG1744">
    <property type="taxonomic scope" value="Bacteria"/>
</dbReference>
<accession>D0LT67</accession>
<dbReference type="STRING" id="502025.Hoch_6739"/>
<keyword evidence="10" id="KW-1185">Reference proteome</keyword>
<keyword evidence="3" id="KW-1003">Cell membrane</keyword>
<sequence>MMRSSLLRNALVAGTIAATAFSCSKSEDSTKPADDTAGAATGETEPSGEDKAETMRVGLVFDVGGLGDQSFNDSAHRGLKKAEEELGVEINYFEPSGGADRETGIRQYAAEGYDLVLGIGFMFSDDITKLAKQFPDVKFAAVDYSLPAGETEPPANLAGLRFREHEGSFLVGAVAGMLTETKKVGFVGGMKTPLIRKFEAGYEAGVKEVCAECEILSGYAGVEPSAFNDPTKGKELALTQYSRGADIIYHASGNTGTGVFNAAKQEGKLAIGVDSDQYHLAPCCVVTSMLKRVDVAVFEIIKAAKEGTYKGGIREFGLAEDGVAYVHDDNNKERVTEELQGKVEALREKIVAGEIAVPAE</sequence>
<protein>
    <submittedName>
        <fullName evidence="9">Basic membrane lipoprotein</fullName>
    </submittedName>
</protein>
<dbReference type="CDD" id="cd06354">
    <property type="entry name" value="PBP1_PrnA-like"/>
    <property type="match status" value="1"/>
</dbReference>
<evidence type="ECO:0000256" key="3">
    <source>
        <dbReference type="ARBA" id="ARBA00022475"/>
    </source>
</evidence>
<dbReference type="GO" id="GO:0005886">
    <property type="term" value="C:plasma membrane"/>
    <property type="evidence" value="ECO:0007669"/>
    <property type="project" value="UniProtKB-SubCell"/>
</dbReference>
<dbReference type="InterPro" id="IPR028082">
    <property type="entry name" value="Peripla_BP_I"/>
</dbReference>
<evidence type="ECO:0000256" key="2">
    <source>
        <dbReference type="ARBA" id="ARBA00008610"/>
    </source>
</evidence>
<reference evidence="9 10" key="1">
    <citation type="journal article" date="2010" name="Stand. Genomic Sci.">
        <title>Complete genome sequence of Haliangium ochraceum type strain (SMP-2).</title>
        <authorList>
            <consortium name="US DOE Joint Genome Institute (JGI-PGF)"/>
            <person name="Ivanova N."/>
            <person name="Daum C."/>
            <person name="Lang E."/>
            <person name="Abt B."/>
            <person name="Kopitz M."/>
            <person name="Saunders E."/>
            <person name="Lapidus A."/>
            <person name="Lucas S."/>
            <person name="Glavina Del Rio T."/>
            <person name="Nolan M."/>
            <person name="Tice H."/>
            <person name="Copeland A."/>
            <person name="Cheng J.F."/>
            <person name="Chen F."/>
            <person name="Bruce D."/>
            <person name="Goodwin L."/>
            <person name="Pitluck S."/>
            <person name="Mavromatis K."/>
            <person name="Pati A."/>
            <person name="Mikhailova N."/>
            <person name="Chen A."/>
            <person name="Palaniappan K."/>
            <person name="Land M."/>
            <person name="Hauser L."/>
            <person name="Chang Y.J."/>
            <person name="Jeffries C.D."/>
            <person name="Detter J.C."/>
            <person name="Brettin T."/>
            <person name="Rohde M."/>
            <person name="Goker M."/>
            <person name="Bristow J."/>
            <person name="Markowitz V."/>
            <person name="Eisen J.A."/>
            <person name="Hugenholtz P."/>
            <person name="Kyrpides N.C."/>
            <person name="Klenk H.P."/>
        </authorList>
    </citation>
    <scope>NUCLEOTIDE SEQUENCE [LARGE SCALE GENOMIC DNA]</scope>
    <source>
        <strain evidence="10">DSM 14365 / CIP 107738 / JCM 11303 / AJ 13395 / SMP-2</strain>
    </source>
</reference>
<dbReference type="InterPro" id="IPR003760">
    <property type="entry name" value="PnrA-like"/>
</dbReference>
<feature type="compositionally biased region" description="Basic and acidic residues" evidence="7">
    <location>
        <begin position="25"/>
        <end position="34"/>
    </location>
</feature>
<organism evidence="9 10">
    <name type="scientific">Haliangium ochraceum (strain DSM 14365 / JCM 11303 / SMP-2)</name>
    <dbReference type="NCBI Taxonomy" id="502025"/>
    <lineage>
        <taxon>Bacteria</taxon>
        <taxon>Pseudomonadati</taxon>
        <taxon>Myxococcota</taxon>
        <taxon>Polyangia</taxon>
        <taxon>Haliangiales</taxon>
        <taxon>Kofleriaceae</taxon>
        <taxon>Haliangium</taxon>
    </lineage>
</organism>
<name>D0LT67_HALO1</name>
<keyword evidence="6 9" id="KW-0449">Lipoprotein</keyword>
<keyword evidence="5" id="KW-0472">Membrane</keyword>
<evidence type="ECO:0000256" key="5">
    <source>
        <dbReference type="ARBA" id="ARBA00023136"/>
    </source>
</evidence>
<comment type="similarity">
    <text evidence="2">Belongs to the BMP lipoprotein family.</text>
</comment>
<dbReference type="Gene3D" id="3.40.50.2300">
    <property type="match status" value="2"/>
</dbReference>
<dbReference type="InterPro" id="IPR050957">
    <property type="entry name" value="BMP_lipoprotein"/>
</dbReference>
<proteinExistence type="inferred from homology"/>
<evidence type="ECO:0000256" key="6">
    <source>
        <dbReference type="ARBA" id="ARBA00023288"/>
    </source>
</evidence>
<dbReference type="KEGG" id="hoh:Hoch_6739"/>
<evidence type="ECO:0000256" key="4">
    <source>
        <dbReference type="ARBA" id="ARBA00022729"/>
    </source>
</evidence>
<dbReference type="Pfam" id="PF02608">
    <property type="entry name" value="Bmp"/>
    <property type="match status" value="1"/>
</dbReference>
<dbReference type="OrthoDB" id="9769871at2"/>
<comment type="subcellular location">
    <subcellularLocation>
        <location evidence="1">Cell membrane</location>
        <topology evidence="1">Lipid-anchor</topology>
    </subcellularLocation>
</comment>